<feature type="compositionally biased region" description="Polar residues" evidence="1">
    <location>
        <begin position="27"/>
        <end position="39"/>
    </location>
</feature>
<organism evidence="2 3">
    <name type="scientific">Moritella marina ATCC 15381</name>
    <dbReference type="NCBI Taxonomy" id="1202962"/>
    <lineage>
        <taxon>Bacteria</taxon>
        <taxon>Pseudomonadati</taxon>
        <taxon>Pseudomonadota</taxon>
        <taxon>Gammaproteobacteria</taxon>
        <taxon>Alteromonadales</taxon>
        <taxon>Moritellaceae</taxon>
        <taxon>Moritella</taxon>
    </lineage>
</organism>
<evidence type="ECO:0000313" key="2">
    <source>
        <dbReference type="EMBL" id="QFI38028.1"/>
    </source>
</evidence>
<dbReference type="OrthoDB" id="9815730at2"/>
<feature type="region of interest" description="Disordered" evidence="1">
    <location>
        <begin position="25"/>
        <end position="47"/>
    </location>
</feature>
<dbReference type="Proteomes" id="UP000327424">
    <property type="component" value="Chromosome"/>
</dbReference>
<accession>A0A5J6WL76</accession>
<dbReference type="AlphaFoldDB" id="A0A5J6WL76"/>
<reference evidence="2 3" key="1">
    <citation type="submission" date="2019-09" db="EMBL/GenBank/DDBJ databases">
        <title>Hybrid Assembly of the complete Genome of the Deep-Sea Bacterium Moritella marina from long Nanopore and Illumina reads.</title>
        <authorList>
            <person name="Magin S."/>
            <person name="Georgoulis A."/>
            <person name="Papadimitriou K."/>
            <person name="Iliakis G."/>
            <person name="Vorgias C.E."/>
        </authorList>
    </citation>
    <scope>NUCLEOTIDE SEQUENCE [LARGE SCALE GENOMIC DNA]</scope>
    <source>
        <strain evidence="2 3">MP-1</strain>
    </source>
</reference>
<proteinExistence type="predicted"/>
<name>A0A5J6WL76_MORMI</name>
<dbReference type="KEGG" id="mmaa:FR932_09280"/>
<evidence type="ECO:0000256" key="1">
    <source>
        <dbReference type="SAM" id="MobiDB-lite"/>
    </source>
</evidence>
<dbReference type="RefSeq" id="WP_019441800.1">
    <property type="nucleotide sequence ID" value="NZ_ALOE01000022.1"/>
</dbReference>
<dbReference type="PROSITE" id="PS51257">
    <property type="entry name" value="PROKAR_LIPOPROTEIN"/>
    <property type="match status" value="1"/>
</dbReference>
<dbReference type="EMBL" id="CP044399">
    <property type="protein sequence ID" value="QFI38028.1"/>
    <property type="molecule type" value="Genomic_DNA"/>
</dbReference>
<sequence length="1063" mass="115756">MLLGVNKSLLALTVISGTLLTGCNEASPDQKSTNSTQATIKPDAPAGPIVNDDLDQFGWSWSRNFSDKQFYEIKIPNQPWSTVNGNPHQLVIDGIYAAGDIQVRVKADSSSNRAASDVLVNPVIYTANVSVNRPKSPTNPVQNDSLNTFDWDLVSGFSNENEYEYSLTGGVNWTTVTSKPLLVGDVDIDVGHVQVRVKENAASGTVAGAILISTQAFTSGVPIVISAPTAPVIFNKNIGNTGYPQEVKTNGFSWDWVKNDNTGADYDEPEYYEFTNDGGMTWLPVTSRPQHIGAKAYAKNKVGVRVKKNAIVNQVNPAGQTLYATAATSDFYVTRIVPMVTWKQANALTYNGNWVRASNTGCYIEYDDQGEDPQFWSYAGDASSADKVPKLLNKEFCDMPNWQLLGSTEMKAKTLVDSSYIAGTFKSYLVTSDSYYKHWASETVNDIEALKAISAGQEVSASYSTRVILKWELPDTAKILTETTSTNSALKALVSSQNSNWQAISTDLISVISNIDSLAGQPLTPLLSNVTTAETEAKKAFDSLVLALTEYQEKINSLTLYSTMLESDSSVDKVLKTTINNNIAAIKVDFINLTSLHTSFKSALTVTPALTALIKLTDQNATANSAKDTLSNATVGADIHAKSLDLFAAAAAITDFINANIKLTTDLNTAISELQTVNNRALISALDKLLIMFSNLPTTADVDVLTEHAVKGLKRASTEGYKVAAADAVIATHFIKLDINGDYLPSATTYAQGWRCVMDNRDLARQRIWTLLKDGLPNGADDLAFDASSSGIASVMGAGGLIELKNNAEFCGRSDWSLPRTNQLTSLETGVINSSKTIDVDVFLHHLAFKPEYDIAYYTGGGTVFWYWTADDVNKNAKIYHYKTKNKSAMSSSASKQGDEDKVILSRLVSEIKITYQLLDSAGDITTDVDEAVCAYQPESKQAWQLFDSADAVVRIKDHGSSSSEADTVLAEVERINNESLCNKNNWRVPNLAELQGLSPIDSSVFRFNNVEKSGSTLCYVSADDAQFGRQKCYNMETDGISDVYKAINSWSSKYVYRLTASE</sequence>
<evidence type="ECO:0000313" key="3">
    <source>
        <dbReference type="Proteomes" id="UP000327424"/>
    </source>
</evidence>
<gene>
    <name evidence="2" type="ORF">FR932_09280</name>
</gene>
<evidence type="ECO:0008006" key="4">
    <source>
        <dbReference type="Google" id="ProtNLM"/>
    </source>
</evidence>
<keyword evidence="3" id="KW-1185">Reference proteome</keyword>
<protein>
    <recommendedName>
        <fullName evidence="4">DUF1566 domain-containing protein</fullName>
    </recommendedName>
</protein>